<name>A0A2I2KRE2_9ACTN</name>
<organism evidence="3 4">
    <name type="scientific">Frankia canadensis</name>
    <dbReference type="NCBI Taxonomy" id="1836972"/>
    <lineage>
        <taxon>Bacteria</taxon>
        <taxon>Bacillati</taxon>
        <taxon>Actinomycetota</taxon>
        <taxon>Actinomycetes</taxon>
        <taxon>Frankiales</taxon>
        <taxon>Frankiaceae</taxon>
        <taxon>Frankia</taxon>
    </lineage>
</organism>
<gene>
    <name evidence="3" type="ORF">FRACA_230028</name>
</gene>
<feature type="transmembrane region" description="Helical" evidence="2">
    <location>
        <begin position="44"/>
        <end position="65"/>
    </location>
</feature>
<keyword evidence="2 3" id="KW-0812">Transmembrane</keyword>
<keyword evidence="2" id="KW-1133">Transmembrane helix</keyword>
<evidence type="ECO:0000256" key="2">
    <source>
        <dbReference type="SAM" id="Phobius"/>
    </source>
</evidence>
<protein>
    <submittedName>
        <fullName evidence="3">Tryptophan-associated transmembrane protein</fullName>
    </submittedName>
</protein>
<dbReference type="Proteomes" id="UP000234331">
    <property type="component" value="Unassembled WGS sequence"/>
</dbReference>
<feature type="transmembrane region" description="Helical" evidence="2">
    <location>
        <begin position="176"/>
        <end position="194"/>
    </location>
</feature>
<dbReference type="InterPro" id="IPR019051">
    <property type="entry name" value="Trp_biosyn_TM_oprn/chp"/>
</dbReference>
<dbReference type="RefSeq" id="WP_101831939.1">
    <property type="nucleotide sequence ID" value="NZ_FZMO01000146.1"/>
</dbReference>
<feature type="region of interest" description="Disordered" evidence="1">
    <location>
        <begin position="1"/>
        <end position="39"/>
    </location>
</feature>
<dbReference type="AlphaFoldDB" id="A0A2I2KRE2"/>
<evidence type="ECO:0000313" key="3">
    <source>
        <dbReference type="EMBL" id="SNQ48234.1"/>
    </source>
</evidence>
<feature type="transmembrane region" description="Helical" evidence="2">
    <location>
        <begin position="94"/>
        <end position="115"/>
    </location>
</feature>
<keyword evidence="2" id="KW-0472">Membrane</keyword>
<evidence type="ECO:0000313" key="4">
    <source>
        <dbReference type="Proteomes" id="UP000234331"/>
    </source>
</evidence>
<reference evidence="3 4" key="1">
    <citation type="submission" date="2017-06" db="EMBL/GenBank/DDBJ databases">
        <authorList>
            <person name="Kim H.J."/>
            <person name="Triplett B.A."/>
        </authorList>
    </citation>
    <scope>NUCLEOTIDE SEQUENCE [LARGE SCALE GENOMIC DNA]</scope>
    <source>
        <strain evidence="3">FRACA_ARgP5</strain>
    </source>
</reference>
<accession>A0A2I2KRE2</accession>
<feature type="compositionally biased region" description="Pro residues" evidence="1">
    <location>
        <begin position="1"/>
        <end position="10"/>
    </location>
</feature>
<dbReference type="EMBL" id="FZMO01000146">
    <property type="protein sequence ID" value="SNQ48234.1"/>
    <property type="molecule type" value="Genomic_DNA"/>
</dbReference>
<dbReference type="Pfam" id="PF09534">
    <property type="entry name" value="Trp_oprn_chp"/>
    <property type="match status" value="1"/>
</dbReference>
<keyword evidence="4" id="KW-1185">Reference proteome</keyword>
<feature type="transmembrane region" description="Helical" evidence="2">
    <location>
        <begin position="122"/>
        <end position="143"/>
    </location>
</feature>
<proteinExistence type="predicted"/>
<dbReference type="OrthoDB" id="3712369at2"/>
<evidence type="ECO:0000256" key="1">
    <source>
        <dbReference type="SAM" id="MobiDB-lite"/>
    </source>
</evidence>
<sequence length="227" mass="23183">MTPDGRPPTSPTGTRHADPAGRPPTSADRQGSQADRQGRRERGLAVLGCLLGSGLVLACGGATWVSARIGAPHSGQDGSAVAAPLAVHWTGNRLASAATALALLGLAAVVAIVATRRIGRTVVGLLAAAAGIGVVYVTARIGLDPLPALRRTDEVRPFAVGGQASITDIHRTAGPWLAMLGGVLLTAAGALAAARGRRWPVMSGRYQARDARPVDAWDAIERGHDPT</sequence>